<dbReference type="InterPro" id="IPR006639">
    <property type="entry name" value="Preselin/SPP"/>
</dbReference>
<dbReference type="InterPro" id="IPR046450">
    <property type="entry name" value="PA_dom_sf"/>
</dbReference>
<reference evidence="21 22" key="1">
    <citation type="submission" date="2022-01" db="EMBL/GenBank/DDBJ databases">
        <title>A chromosome-scale genome assembly of the false clownfish, Amphiprion ocellaris.</title>
        <authorList>
            <person name="Ryu T."/>
        </authorList>
    </citation>
    <scope>NUCLEOTIDE SEQUENCE [LARGE SCALE GENOMIC DNA]</scope>
</reference>
<dbReference type="GO" id="GO:0030660">
    <property type="term" value="C:Golgi-associated vesicle membrane"/>
    <property type="evidence" value="ECO:0007669"/>
    <property type="project" value="TreeGrafter"/>
</dbReference>
<dbReference type="Gene3D" id="3.50.30.30">
    <property type="match status" value="1"/>
</dbReference>
<feature type="transmembrane region" description="Helical" evidence="19">
    <location>
        <begin position="270"/>
        <end position="290"/>
    </location>
</feature>
<dbReference type="SMART" id="SM00730">
    <property type="entry name" value="PSN"/>
    <property type="match status" value="1"/>
</dbReference>
<name>A0AAQ5ZV73_AMPOC</name>
<dbReference type="FunFam" id="3.50.30.30:FF:000006">
    <property type="entry name" value="Putative signal peptide peptidase-like 2B"/>
    <property type="match status" value="1"/>
</dbReference>
<keyword evidence="9 19" id="KW-0812">Transmembrane</keyword>
<evidence type="ECO:0000256" key="9">
    <source>
        <dbReference type="ARBA" id="ARBA00022692"/>
    </source>
</evidence>
<dbReference type="InterPro" id="IPR007369">
    <property type="entry name" value="Peptidase_A22B_SPP"/>
</dbReference>
<evidence type="ECO:0000256" key="2">
    <source>
        <dbReference type="ARBA" id="ARBA00004337"/>
    </source>
</evidence>
<evidence type="ECO:0000256" key="8">
    <source>
        <dbReference type="ARBA" id="ARBA00022670"/>
    </source>
</evidence>
<dbReference type="InterPro" id="IPR003137">
    <property type="entry name" value="PA_domain"/>
</dbReference>
<evidence type="ECO:0000256" key="3">
    <source>
        <dbReference type="ARBA" id="ARBA00004366"/>
    </source>
</evidence>
<dbReference type="Pfam" id="PF04258">
    <property type="entry name" value="Peptidase_A22B"/>
    <property type="match status" value="1"/>
</dbReference>
<evidence type="ECO:0000256" key="15">
    <source>
        <dbReference type="ARBA" id="ARBA00023136"/>
    </source>
</evidence>
<evidence type="ECO:0000313" key="21">
    <source>
        <dbReference type="Ensembl" id="ENSAOCP00000068949.1"/>
    </source>
</evidence>
<keyword evidence="8" id="KW-0645">Protease</keyword>
<evidence type="ECO:0000256" key="12">
    <source>
        <dbReference type="ARBA" id="ARBA00022801"/>
    </source>
</evidence>
<keyword evidence="22" id="KW-1185">Reference proteome</keyword>
<evidence type="ECO:0000259" key="20">
    <source>
        <dbReference type="Pfam" id="PF02225"/>
    </source>
</evidence>
<keyword evidence="17" id="KW-0458">Lysosome</keyword>
<keyword evidence="16" id="KW-0325">Glycoprotein</keyword>
<proteinExistence type="inferred from homology"/>
<comment type="subcellular location">
    <subcellularLocation>
        <location evidence="4">Cell membrane</location>
        <topology evidence="4">Multi-pass membrane protein</topology>
    </subcellularLocation>
    <subcellularLocation>
        <location evidence="2">Endosome membrane</location>
        <topology evidence="2">Multi-pass membrane protein</topology>
    </subcellularLocation>
    <subcellularLocation>
        <location evidence="5">Golgi apparatus membrane</location>
        <topology evidence="5">Multi-pass membrane protein</topology>
    </subcellularLocation>
    <subcellularLocation>
        <location evidence="1">Lysosome membrane</location>
        <topology evidence="1">Multi-pass membrane protein</topology>
    </subcellularLocation>
    <subcellularLocation>
        <location evidence="3">Membrane</location>
        <topology evidence="3">Multi-pass membrane protein</topology>
        <orientation evidence="3">Lumenal side</orientation>
    </subcellularLocation>
</comment>
<feature type="transmembrane region" description="Helical" evidence="19">
    <location>
        <begin position="394"/>
        <end position="412"/>
    </location>
</feature>
<keyword evidence="15 19" id="KW-0472">Membrane</keyword>
<comment type="similarity">
    <text evidence="6">Belongs to the peptidase A22B family.</text>
</comment>
<dbReference type="GO" id="GO:0033619">
    <property type="term" value="P:membrane protein proteolysis"/>
    <property type="evidence" value="ECO:0007669"/>
    <property type="project" value="TreeGrafter"/>
</dbReference>
<dbReference type="PANTHER" id="PTHR12174:SF39">
    <property type="entry name" value="SIGNAL PEPTIDE PEPTIDASE-LIKE 2B"/>
    <property type="match status" value="1"/>
</dbReference>
<feature type="transmembrane region" description="Helical" evidence="19">
    <location>
        <begin position="335"/>
        <end position="353"/>
    </location>
</feature>
<sequence>MDMCSDTLLLCCQVVGEYGMAHFSDKGKSKGKDYCIFFNSEWAHLPQDLNKAIYDLTPSVLCSASEVPEGGFPNHIPMVMRGNCTFYEKVRLAQTNGAKGLLIVSKDRLTPPAGNKTQYEEISIPVALLSYSDMLDISKTFGKGRLVAMYAPKEPVVDYNMVIIFLMAVGTVAIGGYWAGSRDSKKKCCYVDWREPFFDHRIPENNLPYLHKRPQIRMLLLSALCISVSIIWMVFRNEDQWAWVLQDTLGIAFCLYMLKTVRLPTFKACTLLLTVLFVYDVFFVFITPFFTKSGESIMVEVAAGPSDSATHEKLPMVLKVPRLNSSPLALCDRPFSLLGFGDILVPGLLVVYCHRFDILTQSSRIYFVACTIAYGIGLLITFVALAVMQMGQPALLYLVPCTLLTSLTVALWRRELPQFWTGSGFVVNTSLI</sequence>
<evidence type="ECO:0000256" key="1">
    <source>
        <dbReference type="ARBA" id="ARBA00004155"/>
    </source>
</evidence>
<reference evidence="21" key="2">
    <citation type="submission" date="2025-08" db="UniProtKB">
        <authorList>
            <consortium name="Ensembl"/>
        </authorList>
    </citation>
    <scope>IDENTIFICATION</scope>
</reference>
<feature type="domain" description="PA" evidence="20">
    <location>
        <begin position="61"/>
        <end position="136"/>
    </location>
</feature>
<dbReference type="Proteomes" id="UP001501940">
    <property type="component" value="Chromosome 10"/>
</dbReference>
<evidence type="ECO:0000313" key="22">
    <source>
        <dbReference type="Proteomes" id="UP001501940"/>
    </source>
</evidence>
<keyword evidence="13 19" id="KW-1133">Transmembrane helix</keyword>
<dbReference type="GO" id="GO:0042500">
    <property type="term" value="F:aspartic endopeptidase activity, intramembrane cleaving"/>
    <property type="evidence" value="ECO:0007669"/>
    <property type="project" value="InterPro"/>
</dbReference>
<dbReference type="GO" id="GO:0000139">
    <property type="term" value="C:Golgi membrane"/>
    <property type="evidence" value="ECO:0007669"/>
    <property type="project" value="UniProtKB-SubCell"/>
</dbReference>
<evidence type="ECO:0000256" key="10">
    <source>
        <dbReference type="ARBA" id="ARBA00022729"/>
    </source>
</evidence>
<keyword evidence="12" id="KW-0378">Hydrolase</keyword>
<evidence type="ECO:0000256" key="4">
    <source>
        <dbReference type="ARBA" id="ARBA00004651"/>
    </source>
</evidence>
<dbReference type="PANTHER" id="PTHR12174">
    <property type="entry name" value="SIGNAL PEPTIDE PEPTIDASE"/>
    <property type="match status" value="1"/>
</dbReference>
<feature type="transmembrane region" description="Helical" evidence="19">
    <location>
        <begin position="241"/>
        <end position="258"/>
    </location>
</feature>
<keyword evidence="7" id="KW-1003">Cell membrane</keyword>
<dbReference type="GO" id="GO:0098554">
    <property type="term" value="C:cytoplasmic side of endoplasmic reticulum membrane"/>
    <property type="evidence" value="ECO:0007669"/>
    <property type="project" value="TreeGrafter"/>
</dbReference>
<keyword evidence="14" id="KW-0333">Golgi apparatus</keyword>
<dbReference type="GO" id="GO:0010008">
    <property type="term" value="C:endosome membrane"/>
    <property type="evidence" value="ECO:0007669"/>
    <property type="project" value="UniProtKB-SubCell"/>
</dbReference>
<evidence type="ECO:0000256" key="11">
    <source>
        <dbReference type="ARBA" id="ARBA00022753"/>
    </source>
</evidence>
<reference evidence="21" key="3">
    <citation type="submission" date="2025-09" db="UniProtKB">
        <authorList>
            <consortium name="Ensembl"/>
        </authorList>
    </citation>
    <scope>IDENTIFICATION</scope>
</reference>
<feature type="transmembrane region" description="Helical" evidence="19">
    <location>
        <begin position="159"/>
        <end position="179"/>
    </location>
</feature>
<feature type="transmembrane region" description="Helical" evidence="19">
    <location>
        <begin position="365"/>
        <end position="388"/>
    </location>
</feature>
<dbReference type="Pfam" id="PF02225">
    <property type="entry name" value="PA"/>
    <property type="match status" value="1"/>
</dbReference>
<dbReference type="CDD" id="cd02129">
    <property type="entry name" value="PA_hSPPL_like"/>
    <property type="match status" value="1"/>
</dbReference>
<keyword evidence="11" id="KW-0967">Endosome</keyword>
<dbReference type="Ensembl" id="ENSAOCT00000061714.1">
    <property type="protein sequence ID" value="ENSAOCP00000068949.1"/>
    <property type="gene ID" value="ENSAOCG00000023351.2"/>
</dbReference>
<evidence type="ECO:0000256" key="14">
    <source>
        <dbReference type="ARBA" id="ARBA00023034"/>
    </source>
</evidence>
<dbReference type="SUPFAM" id="SSF52025">
    <property type="entry name" value="PA domain"/>
    <property type="match status" value="1"/>
</dbReference>
<evidence type="ECO:0000256" key="6">
    <source>
        <dbReference type="ARBA" id="ARBA00006859"/>
    </source>
</evidence>
<dbReference type="AlphaFoldDB" id="A0AAQ5ZV73"/>
<evidence type="ECO:0000256" key="16">
    <source>
        <dbReference type="ARBA" id="ARBA00023180"/>
    </source>
</evidence>
<organism evidence="21 22">
    <name type="scientific">Amphiprion ocellaris</name>
    <name type="common">Clown anemonefish</name>
    <dbReference type="NCBI Taxonomy" id="80972"/>
    <lineage>
        <taxon>Eukaryota</taxon>
        <taxon>Metazoa</taxon>
        <taxon>Chordata</taxon>
        <taxon>Craniata</taxon>
        <taxon>Vertebrata</taxon>
        <taxon>Euteleostomi</taxon>
        <taxon>Actinopterygii</taxon>
        <taxon>Neopterygii</taxon>
        <taxon>Teleostei</taxon>
        <taxon>Neoteleostei</taxon>
        <taxon>Acanthomorphata</taxon>
        <taxon>Ovalentaria</taxon>
        <taxon>Pomacentridae</taxon>
        <taxon>Amphiprion</taxon>
    </lineage>
</organism>
<dbReference type="GO" id="GO:0098553">
    <property type="term" value="C:lumenal side of endoplasmic reticulum membrane"/>
    <property type="evidence" value="ECO:0007669"/>
    <property type="project" value="TreeGrafter"/>
</dbReference>
<evidence type="ECO:0000256" key="18">
    <source>
        <dbReference type="ARBA" id="ARBA00069829"/>
    </source>
</evidence>
<evidence type="ECO:0000256" key="7">
    <source>
        <dbReference type="ARBA" id="ARBA00022475"/>
    </source>
</evidence>
<accession>A0AAQ5ZV73</accession>
<evidence type="ECO:0000256" key="5">
    <source>
        <dbReference type="ARBA" id="ARBA00004653"/>
    </source>
</evidence>
<evidence type="ECO:0000256" key="19">
    <source>
        <dbReference type="SAM" id="Phobius"/>
    </source>
</evidence>
<evidence type="ECO:0000256" key="17">
    <source>
        <dbReference type="ARBA" id="ARBA00023228"/>
    </source>
</evidence>
<keyword evidence="10" id="KW-0732">Signal</keyword>
<evidence type="ECO:0000256" key="13">
    <source>
        <dbReference type="ARBA" id="ARBA00022989"/>
    </source>
</evidence>
<dbReference type="GO" id="GO:0005886">
    <property type="term" value="C:plasma membrane"/>
    <property type="evidence" value="ECO:0007669"/>
    <property type="project" value="UniProtKB-SubCell"/>
</dbReference>
<dbReference type="GeneTree" id="ENSGT00940000158753"/>
<feature type="transmembrane region" description="Helical" evidence="19">
    <location>
        <begin position="218"/>
        <end position="235"/>
    </location>
</feature>
<dbReference type="GO" id="GO:0005765">
    <property type="term" value="C:lysosomal membrane"/>
    <property type="evidence" value="ECO:0007669"/>
    <property type="project" value="UniProtKB-SubCell"/>
</dbReference>
<protein>
    <recommendedName>
        <fullName evidence="18">Signal peptide peptidase-like 2B</fullName>
    </recommendedName>
</protein>